<dbReference type="InterPro" id="IPR036322">
    <property type="entry name" value="WD40_repeat_dom_sf"/>
</dbReference>
<accession>A0AAN7A8T5</accession>
<dbReference type="PANTHER" id="PTHR19879">
    <property type="entry name" value="TRANSCRIPTION INITIATION FACTOR TFIID"/>
    <property type="match status" value="1"/>
</dbReference>
<dbReference type="SMART" id="SM00320">
    <property type="entry name" value="WD40"/>
    <property type="match status" value="3"/>
</dbReference>
<name>A0AAN7A8T5_9PEZI</name>
<protein>
    <submittedName>
        <fullName evidence="2">WD40-repeat-containing domain protein</fullName>
    </submittedName>
</protein>
<proteinExistence type="predicted"/>
<keyword evidence="3" id="KW-1185">Reference proteome</keyword>
<dbReference type="EMBL" id="MU866161">
    <property type="protein sequence ID" value="KAK4177564.1"/>
    <property type="molecule type" value="Genomic_DNA"/>
</dbReference>
<feature type="repeat" description="WD" evidence="1">
    <location>
        <begin position="62"/>
        <end position="103"/>
    </location>
</feature>
<dbReference type="Gene3D" id="2.130.10.10">
    <property type="entry name" value="YVTN repeat-like/Quinoprotein amine dehydrogenase"/>
    <property type="match status" value="2"/>
</dbReference>
<dbReference type="SUPFAM" id="SSF50978">
    <property type="entry name" value="WD40 repeat-like"/>
    <property type="match status" value="1"/>
</dbReference>
<reference evidence="2" key="2">
    <citation type="submission" date="2023-05" db="EMBL/GenBank/DDBJ databases">
        <authorList>
            <consortium name="Lawrence Berkeley National Laboratory"/>
            <person name="Steindorff A."/>
            <person name="Hensen N."/>
            <person name="Bonometti L."/>
            <person name="Westerberg I."/>
            <person name="Brannstrom I.O."/>
            <person name="Guillou S."/>
            <person name="Cros-Aarteil S."/>
            <person name="Calhoun S."/>
            <person name="Haridas S."/>
            <person name="Kuo A."/>
            <person name="Mondo S."/>
            <person name="Pangilinan J."/>
            <person name="Riley R."/>
            <person name="Labutti K."/>
            <person name="Andreopoulos B."/>
            <person name="Lipzen A."/>
            <person name="Chen C."/>
            <person name="Yanf M."/>
            <person name="Daum C."/>
            <person name="Ng V."/>
            <person name="Clum A."/>
            <person name="Ohm R."/>
            <person name="Martin F."/>
            <person name="Silar P."/>
            <person name="Natvig D."/>
            <person name="Lalanne C."/>
            <person name="Gautier V."/>
            <person name="Ament-Velasquez S.L."/>
            <person name="Kruys A."/>
            <person name="Hutchinson M.I."/>
            <person name="Powell A.J."/>
            <person name="Barry K."/>
            <person name="Miller A.N."/>
            <person name="Grigoriev I.V."/>
            <person name="Debuchy R."/>
            <person name="Gladieux P."/>
            <person name="Thoren M.H."/>
            <person name="Johannesson H."/>
        </authorList>
    </citation>
    <scope>NUCLEOTIDE SEQUENCE</scope>
    <source>
        <strain evidence="2">CBS 892.96</strain>
    </source>
</reference>
<evidence type="ECO:0000313" key="2">
    <source>
        <dbReference type="EMBL" id="KAK4177564.1"/>
    </source>
</evidence>
<dbReference type="Proteomes" id="UP001302321">
    <property type="component" value="Unassembled WGS sequence"/>
</dbReference>
<organism evidence="2 3">
    <name type="scientific">Triangularia setosa</name>
    <dbReference type="NCBI Taxonomy" id="2587417"/>
    <lineage>
        <taxon>Eukaryota</taxon>
        <taxon>Fungi</taxon>
        <taxon>Dikarya</taxon>
        <taxon>Ascomycota</taxon>
        <taxon>Pezizomycotina</taxon>
        <taxon>Sordariomycetes</taxon>
        <taxon>Sordariomycetidae</taxon>
        <taxon>Sordariales</taxon>
        <taxon>Podosporaceae</taxon>
        <taxon>Triangularia</taxon>
    </lineage>
</organism>
<dbReference type="PANTHER" id="PTHR19879:SF9">
    <property type="entry name" value="TRANSCRIPTION INITIATION FACTOR TFIID SUBUNIT 5"/>
    <property type="match status" value="1"/>
</dbReference>
<keyword evidence="1" id="KW-0853">WD repeat</keyword>
<dbReference type="InterPro" id="IPR001680">
    <property type="entry name" value="WD40_rpt"/>
</dbReference>
<dbReference type="AlphaFoldDB" id="A0AAN7A8T5"/>
<gene>
    <name evidence="2" type="ORF">QBC36DRAFT_326779</name>
</gene>
<evidence type="ECO:0000313" key="3">
    <source>
        <dbReference type="Proteomes" id="UP001302321"/>
    </source>
</evidence>
<comment type="caution">
    <text evidence="2">The sequence shown here is derived from an EMBL/GenBank/DDBJ whole genome shotgun (WGS) entry which is preliminary data.</text>
</comment>
<dbReference type="InterPro" id="IPR015943">
    <property type="entry name" value="WD40/YVTN_repeat-like_dom_sf"/>
</dbReference>
<evidence type="ECO:0000256" key="1">
    <source>
        <dbReference type="PROSITE-ProRule" id="PRU00221"/>
    </source>
</evidence>
<reference evidence="2" key="1">
    <citation type="journal article" date="2023" name="Mol. Phylogenet. Evol.">
        <title>Genome-scale phylogeny and comparative genomics of the fungal order Sordariales.</title>
        <authorList>
            <person name="Hensen N."/>
            <person name="Bonometti L."/>
            <person name="Westerberg I."/>
            <person name="Brannstrom I.O."/>
            <person name="Guillou S."/>
            <person name="Cros-Aarteil S."/>
            <person name="Calhoun S."/>
            <person name="Haridas S."/>
            <person name="Kuo A."/>
            <person name="Mondo S."/>
            <person name="Pangilinan J."/>
            <person name="Riley R."/>
            <person name="LaButti K."/>
            <person name="Andreopoulos B."/>
            <person name="Lipzen A."/>
            <person name="Chen C."/>
            <person name="Yan M."/>
            <person name="Daum C."/>
            <person name="Ng V."/>
            <person name="Clum A."/>
            <person name="Steindorff A."/>
            <person name="Ohm R.A."/>
            <person name="Martin F."/>
            <person name="Silar P."/>
            <person name="Natvig D.O."/>
            <person name="Lalanne C."/>
            <person name="Gautier V."/>
            <person name="Ament-Velasquez S.L."/>
            <person name="Kruys A."/>
            <person name="Hutchinson M.I."/>
            <person name="Powell A.J."/>
            <person name="Barry K."/>
            <person name="Miller A.N."/>
            <person name="Grigoriev I.V."/>
            <person name="Debuchy R."/>
            <person name="Gladieux P."/>
            <person name="Hiltunen Thoren M."/>
            <person name="Johannesson H."/>
        </authorList>
    </citation>
    <scope>NUCLEOTIDE SEQUENCE</scope>
    <source>
        <strain evidence="2">CBS 892.96</strain>
    </source>
</reference>
<dbReference type="PROSITE" id="PS50082">
    <property type="entry name" value="WD_REPEATS_2"/>
    <property type="match status" value="1"/>
</dbReference>
<dbReference type="Pfam" id="PF00400">
    <property type="entry name" value="WD40"/>
    <property type="match status" value="1"/>
</dbReference>
<sequence>MVEVYDVGKKIRWSKAEAPVRAPLVMSEDGELMAGVSTKDSNRIVVCEFGQNTRAVKVKTIIIKHTEEVTGMGFLGVGRGLVSAGRDGYVRVTDLHSGKTLKRIEIGAKAACSILQVSGDGNVVVTVWGRDVVLWYLDTGRVHNYNLNVVRQTEGWPLAVSKDCRYLACRTEDGFDVSDAATGAFRGGFATQGSVITSAAFSNDCTKIAVGNFEGNVNVFDIITA</sequence>